<feature type="region of interest" description="Disordered" evidence="1">
    <location>
        <begin position="1"/>
        <end position="27"/>
    </location>
</feature>
<dbReference type="Proteomes" id="UP000516957">
    <property type="component" value="Unassembled WGS sequence"/>
</dbReference>
<dbReference type="RefSeq" id="WP_258017197.1">
    <property type="nucleotide sequence ID" value="NZ_CP059163.1"/>
</dbReference>
<sequence length="157" mass="17509">MTPPVEQPDERLGEQPSVLRAPMRSRDDTVDHAAAVRRALAEGVCGIGGRLSRPPHDLADALALLEEEHGPRFAARLRRFAAEPDRTIAWTRDDRGGWWRGRLEGPWRHDDSPGARALDLVHVRPCTWGEVPDADVPPAVRRSFARGGRNLQRIHDG</sequence>
<evidence type="ECO:0000256" key="1">
    <source>
        <dbReference type="SAM" id="MobiDB-lite"/>
    </source>
</evidence>
<dbReference type="EMBL" id="JACCBE010000001">
    <property type="protein sequence ID" value="NYD57422.1"/>
    <property type="molecule type" value="Genomic_DNA"/>
</dbReference>
<protein>
    <recommendedName>
        <fullName evidence="4">GAF domain-containing protein</fullName>
    </recommendedName>
</protein>
<keyword evidence="3" id="KW-1185">Reference proteome</keyword>
<comment type="caution">
    <text evidence="2">The sequence shown here is derived from an EMBL/GenBank/DDBJ whole genome shotgun (WGS) entry which is preliminary data.</text>
</comment>
<evidence type="ECO:0000313" key="3">
    <source>
        <dbReference type="Proteomes" id="UP000516957"/>
    </source>
</evidence>
<gene>
    <name evidence="2" type="ORF">BKA08_001660</name>
</gene>
<name>A0A7Y9F0N3_9ACTN</name>
<organism evidence="2 3">
    <name type="scientific">Nocardioides marinisabuli</name>
    <dbReference type="NCBI Taxonomy" id="419476"/>
    <lineage>
        <taxon>Bacteria</taxon>
        <taxon>Bacillati</taxon>
        <taxon>Actinomycetota</taxon>
        <taxon>Actinomycetes</taxon>
        <taxon>Propionibacteriales</taxon>
        <taxon>Nocardioidaceae</taxon>
        <taxon>Nocardioides</taxon>
    </lineage>
</organism>
<accession>A0A7Y9F0N3</accession>
<evidence type="ECO:0000313" key="2">
    <source>
        <dbReference type="EMBL" id="NYD57422.1"/>
    </source>
</evidence>
<dbReference type="AlphaFoldDB" id="A0A7Y9F0N3"/>
<proteinExistence type="predicted"/>
<reference evidence="2 3" key="1">
    <citation type="submission" date="2020-07" db="EMBL/GenBank/DDBJ databases">
        <title>Sequencing the genomes of 1000 actinobacteria strains.</title>
        <authorList>
            <person name="Klenk H.-P."/>
        </authorList>
    </citation>
    <scope>NUCLEOTIDE SEQUENCE [LARGE SCALE GENOMIC DNA]</scope>
    <source>
        <strain evidence="2 3">DSM 18965</strain>
    </source>
</reference>
<evidence type="ECO:0008006" key="4">
    <source>
        <dbReference type="Google" id="ProtNLM"/>
    </source>
</evidence>